<dbReference type="InterPro" id="IPR017517">
    <property type="entry name" value="Maleyloyr_isom"/>
</dbReference>
<dbReference type="RefSeq" id="WP_344190267.1">
    <property type="nucleotide sequence ID" value="NZ_BAAARN010000001.1"/>
</dbReference>
<keyword evidence="2" id="KW-0413">Isomerase</keyword>
<feature type="domain" description="Mycothiol-dependent maleylpyruvate isomerase metal-binding" evidence="1">
    <location>
        <begin position="10"/>
        <end position="128"/>
    </location>
</feature>
<proteinExistence type="predicted"/>
<evidence type="ECO:0000259" key="1">
    <source>
        <dbReference type="Pfam" id="PF11716"/>
    </source>
</evidence>
<evidence type="ECO:0000313" key="2">
    <source>
        <dbReference type="EMBL" id="GAA2731999.1"/>
    </source>
</evidence>
<organism evidence="2 3">
    <name type="scientific">Pedococcus aerophilus</name>
    <dbReference type="NCBI Taxonomy" id="436356"/>
    <lineage>
        <taxon>Bacteria</taxon>
        <taxon>Bacillati</taxon>
        <taxon>Actinomycetota</taxon>
        <taxon>Actinomycetes</taxon>
        <taxon>Micrococcales</taxon>
        <taxon>Intrasporangiaceae</taxon>
        <taxon>Pedococcus</taxon>
    </lineage>
</organism>
<name>A0ABP6GVB7_9MICO</name>
<sequence>MDDTDTLRSLDRATTAMAATVAELDPGAPVPTCPGWDVTDLVDHLGRVHRWAEVAVRTGASPDPYPRRDTGRDLAGWYAESAAMLVSTLAERHPDDAAWSFSAQPGHGTVRFWRRRQLHETTVHHVDALVAAGALDVSHEVGPVPGVSVEQSADGVAEVLEVFVPRMLVRRVGEPPEVVVPATAPVAFVCTDVDAAWTLALVDGVPVVRAGIAADAVATVRGPATHLHLALWHRADTRLLAVEGDDRLARRLLDASLVP</sequence>
<evidence type="ECO:0000313" key="3">
    <source>
        <dbReference type="Proteomes" id="UP001501326"/>
    </source>
</evidence>
<dbReference type="Proteomes" id="UP001501326">
    <property type="component" value="Unassembled WGS sequence"/>
</dbReference>
<reference evidence="3" key="1">
    <citation type="journal article" date="2019" name="Int. J. Syst. Evol. Microbiol.">
        <title>The Global Catalogue of Microorganisms (GCM) 10K type strain sequencing project: providing services to taxonomists for standard genome sequencing and annotation.</title>
        <authorList>
            <consortium name="The Broad Institute Genomics Platform"/>
            <consortium name="The Broad Institute Genome Sequencing Center for Infectious Disease"/>
            <person name="Wu L."/>
            <person name="Ma J."/>
        </authorList>
    </citation>
    <scope>NUCLEOTIDE SEQUENCE [LARGE SCALE GENOMIC DNA]</scope>
    <source>
        <strain evidence="3">JCM 16378</strain>
    </source>
</reference>
<dbReference type="PANTHER" id="PTHR40758:SF1">
    <property type="entry name" value="CONSERVED PROTEIN"/>
    <property type="match status" value="1"/>
</dbReference>
<dbReference type="GO" id="GO:0016853">
    <property type="term" value="F:isomerase activity"/>
    <property type="evidence" value="ECO:0007669"/>
    <property type="project" value="UniProtKB-KW"/>
</dbReference>
<dbReference type="SUPFAM" id="SSF109854">
    <property type="entry name" value="DinB/YfiT-like putative metalloenzymes"/>
    <property type="match status" value="1"/>
</dbReference>
<comment type="caution">
    <text evidence="2">The sequence shown here is derived from an EMBL/GenBank/DDBJ whole genome shotgun (WGS) entry which is preliminary data.</text>
</comment>
<dbReference type="InterPro" id="IPR034660">
    <property type="entry name" value="DinB/YfiT-like"/>
</dbReference>
<gene>
    <name evidence="2" type="ORF">GCM10009867_06950</name>
</gene>
<protein>
    <submittedName>
        <fullName evidence="2">Maleylpyruvate isomerase family mycothiol-dependent enzyme</fullName>
    </submittedName>
</protein>
<dbReference type="NCBIfam" id="TIGR03083">
    <property type="entry name" value="maleylpyruvate isomerase family mycothiol-dependent enzyme"/>
    <property type="match status" value="1"/>
</dbReference>
<accession>A0ABP6GVB7</accession>
<dbReference type="Pfam" id="PF11716">
    <property type="entry name" value="MDMPI_N"/>
    <property type="match status" value="1"/>
</dbReference>
<dbReference type="InterPro" id="IPR024344">
    <property type="entry name" value="MDMPI_metal-binding"/>
</dbReference>
<dbReference type="Gene3D" id="1.20.120.450">
    <property type="entry name" value="dinb family like domain"/>
    <property type="match status" value="1"/>
</dbReference>
<dbReference type="PANTHER" id="PTHR40758">
    <property type="entry name" value="CONSERVED PROTEIN"/>
    <property type="match status" value="1"/>
</dbReference>
<dbReference type="EMBL" id="BAAARN010000001">
    <property type="protein sequence ID" value="GAA2731999.1"/>
    <property type="molecule type" value="Genomic_DNA"/>
</dbReference>
<keyword evidence="3" id="KW-1185">Reference proteome</keyword>